<dbReference type="SUPFAM" id="SSF52540">
    <property type="entry name" value="P-loop containing nucleoside triphosphate hydrolases"/>
    <property type="match status" value="1"/>
</dbReference>
<dbReference type="SMART" id="SM00760">
    <property type="entry name" value="Bac_DnaA_C"/>
    <property type="match status" value="1"/>
</dbReference>
<dbReference type="PANTHER" id="PTHR30050">
    <property type="entry name" value="CHROMOSOMAL REPLICATION INITIATOR PROTEIN DNAA"/>
    <property type="match status" value="1"/>
</dbReference>
<sequence length="459" mass="52700">MTNEQIWQAVLGELEIGISRANFITWFKNTFIYSIEEEEIIVSVPNDFAKRWLEQKYYKAIKSSLEKITEKKIKEVIYKINLEKKENKEEEKNTEKNNSKGNEKVEIKIENEKQMSNLSGSGLNSKYSFASFVIGKANELACAACQAVIKNPGNSYNPLFLYGGVGLGKTHLLQAVGSEFIKMNKRVLYTTSEQFTNNYIDSIKSGKAKEFKNRYRNVDLLLVDDVQFMGGKDGTQEEFFHTFNQLQQGDKQIILSSDRPPKAIPAIEKRLMSRFESGMVADIGRPDIETKIAILEKKAKERNYILEEEILKYIADSIQNNIRELEGALNKIIAYHEFHNISPSLKTVKNILNDLTNNNQIKPIIPKDILEVVCQFYNISNKDLLGEKRKKELVLPRQVAIFLMREELNTSYPTIGEELGGRDHTTAMHSYKKINKEKEENEKLNQEISSIKQLLYGSL</sequence>
<keyword evidence="5 8" id="KW-0067">ATP-binding</keyword>
<keyword evidence="7 8" id="KW-0238">DNA-binding</keyword>
<dbReference type="InterPro" id="IPR013317">
    <property type="entry name" value="DnaA_dom"/>
</dbReference>
<proteinExistence type="inferred from homology"/>
<feature type="binding site" evidence="8">
    <location>
        <position position="166"/>
    </location>
    <ligand>
        <name>ATP</name>
        <dbReference type="ChEBI" id="CHEBI:30616"/>
    </ligand>
</feature>
<organism evidence="15 16">
    <name type="scientific">Candidatus Falkowbacteria bacterium HGW-Falkowbacteria-1</name>
    <dbReference type="NCBI Taxonomy" id="2013768"/>
    <lineage>
        <taxon>Bacteria</taxon>
        <taxon>Candidatus Falkowiibacteriota</taxon>
    </lineage>
</organism>
<accession>A0A2N2E959</accession>
<dbReference type="InterPro" id="IPR027417">
    <property type="entry name" value="P-loop_NTPase"/>
</dbReference>
<dbReference type="InterPro" id="IPR020591">
    <property type="entry name" value="Chromosome_initiator_DnaA-like"/>
</dbReference>
<dbReference type="AlphaFoldDB" id="A0A2N2E959"/>
<keyword evidence="2 8" id="KW-0963">Cytoplasm</keyword>
<dbReference type="GO" id="GO:0005737">
    <property type="term" value="C:cytoplasm"/>
    <property type="evidence" value="ECO:0007669"/>
    <property type="project" value="UniProtKB-SubCell"/>
</dbReference>
<dbReference type="GO" id="GO:0006275">
    <property type="term" value="P:regulation of DNA replication"/>
    <property type="evidence" value="ECO:0007669"/>
    <property type="project" value="UniProtKB-UniRule"/>
</dbReference>
<dbReference type="EMBL" id="PHAI01000003">
    <property type="protein sequence ID" value="PKM91229.1"/>
    <property type="molecule type" value="Genomic_DNA"/>
</dbReference>
<evidence type="ECO:0000256" key="5">
    <source>
        <dbReference type="ARBA" id="ARBA00022840"/>
    </source>
</evidence>
<dbReference type="InterPro" id="IPR013159">
    <property type="entry name" value="DnaA_C"/>
</dbReference>
<dbReference type="InterPro" id="IPR001957">
    <property type="entry name" value="Chromosome_initiator_DnaA"/>
</dbReference>
<evidence type="ECO:0000256" key="7">
    <source>
        <dbReference type="ARBA" id="ARBA00023125"/>
    </source>
</evidence>
<dbReference type="FunFam" id="3.40.50.300:FF:000668">
    <property type="entry name" value="Chromosomal replication initiator protein DnaA"/>
    <property type="match status" value="1"/>
</dbReference>
<dbReference type="InterPro" id="IPR024633">
    <property type="entry name" value="DnaA_N_dom"/>
</dbReference>
<dbReference type="Gene3D" id="1.10.8.60">
    <property type="match status" value="1"/>
</dbReference>
<evidence type="ECO:0000256" key="1">
    <source>
        <dbReference type="ARBA" id="ARBA00006583"/>
    </source>
</evidence>
<feature type="region of interest" description="Domain IV, binds dsDNA" evidence="8">
    <location>
        <begin position="337"/>
        <end position="459"/>
    </location>
</feature>
<evidence type="ECO:0000256" key="4">
    <source>
        <dbReference type="ARBA" id="ARBA00022741"/>
    </source>
</evidence>
<dbReference type="InterPro" id="IPR003593">
    <property type="entry name" value="AAA+_ATPase"/>
</dbReference>
<comment type="similarity">
    <text evidence="1 8 11">Belongs to the DnaA family.</text>
</comment>
<evidence type="ECO:0000259" key="14">
    <source>
        <dbReference type="SMART" id="SM00760"/>
    </source>
</evidence>
<comment type="function">
    <text evidence="8 10">Plays an essential role in the initiation and regulation of chromosomal replication. ATP-DnaA binds to the origin of replication (oriC) to initiate formation of the DNA replication initiation complex once per cell cycle. Binds the DnaA box (a 9 base pair repeat at the origin) and separates the double-stranded (ds)DNA. Forms a right-handed helical filament on oriC DNA; dsDNA binds to the exterior of the filament while single-stranded (ss)DNA is stabiized in the filament's interior. The ATP-DnaA-oriC complex binds and stabilizes one strand of the AT-rich DNA unwinding element (DUE), permitting loading of DNA polymerase. After initiation quickly degrades to an ADP-DnaA complex that is not apt for DNA replication. Binds acidic phospholipids.</text>
</comment>
<evidence type="ECO:0000256" key="8">
    <source>
        <dbReference type="HAMAP-Rule" id="MF_00377"/>
    </source>
</evidence>
<evidence type="ECO:0000313" key="15">
    <source>
        <dbReference type="EMBL" id="PKM91229.1"/>
    </source>
</evidence>
<dbReference type="PRINTS" id="PR00051">
    <property type="entry name" value="DNAA"/>
</dbReference>
<comment type="caution">
    <text evidence="8">Lacks conserved residue(s) required for the propagation of feature annotation.</text>
</comment>
<dbReference type="CDD" id="cd06571">
    <property type="entry name" value="Bac_DnaA_C"/>
    <property type="match status" value="1"/>
</dbReference>
<dbReference type="Gene3D" id="3.30.300.180">
    <property type="match status" value="1"/>
</dbReference>
<dbReference type="GO" id="GO:0005524">
    <property type="term" value="F:ATP binding"/>
    <property type="evidence" value="ECO:0007669"/>
    <property type="project" value="UniProtKB-UniRule"/>
</dbReference>
<evidence type="ECO:0000256" key="12">
    <source>
        <dbReference type="SAM" id="Coils"/>
    </source>
</evidence>
<evidence type="ECO:0000256" key="6">
    <source>
        <dbReference type="ARBA" id="ARBA00023121"/>
    </source>
</evidence>
<evidence type="ECO:0000259" key="13">
    <source>
        <dbReference type="SMART" id="SM00382"/>
    </source>
</evidence>
<dbReference type="Gene3D" id="1.10.1750.10">
    <property type="match status" value="1"/>
</dbReference>
<keyword evidence="6 8" id="KW-0446">Lipid-binding</keyword>
<feature type="domain" description="AAA+ ATPase" evidence="13">
    <location>
        <begin position="155"/>
        <end position="287"/>
    </location>
</feature>
<feature type="binding site" evidence="8">
    <location>
        <position position="168"/>
    </location>
    <ligand>
        <name>ATP</name>
        <dbReference type="ChEBI" id="CHEBI:30616"/>
    </ligand>
</feature>
<protein>
    <recommendedName>
        <fullName evidence="8 9">Chromosomal replication initiator protein DnaA</fullName>
    </recommendedName>
</protein>
<dbReference type="GO" id="GO:0003688">
    <property type="term" value="F:DNA replication origin binding"/>
    <property type="evidence" value="ECO:0007669"/>
    <property type="project" value="UniProtKB-UniRule"/>
</dbReference>
<dbReference type="InterPro" id="IPR010921">
    <property type="entry name" value="Trp_repressor/repl_initiator"/>
</dbReference>
<dbReference type="Pfam" id="PF00308">
    <property type="entry name" value="Bac_DnaA"/>
    <property type="match status" value="1"/>
</dbReference>
<dbReference type="Gene3D" id="3.40.50.300">
    <property type="entry name" value="P-loop containing nucleotide triphosphate hydrolases"/>
    <property type="match status" value="1"/>
</dbReference>
<dbReference type="Proteomes" id="UP000233517">
    <property type="component" value="Unassembled WGS sequence"/>
</dbReference>
<dbReference type="PANTHER" id="PTHR30050:SF2">
    <property type="entry name" value="CHROMOSOMAL REPLICATION INITIATOR PROTEIN DNAA"/>
    <property type="match status" value="1"/>
</dbReference>
<dbReference type="GO" id="GO:0008289">
    <property type="term" value="F:lipid binding"/>
    <property type="evidence" value="ECO:0007669"/>
    <property type="project" value="UniProtKB-KW"/>
</dbReference>
<comment type="subunit">
    <text evidence="8">Oligomerizes as a right-handed, spiral filament on DNA at oriC.</text>
</comment>
<evidence type="ECO:0000256" key="2">
    <source>
        <dbReference type="ARBA" id="ARBA00022490"/>
    </source>
</evidence>
<dbReference type="InterPro" id="IPR038454">
    <property type="entry name" value="DnaA_N_sf"/>
</dbReference>
<gene>
    <name evidence="8 15" type="primary">dnaA</name>
    <name evidence="15" type="ORF">CVU82_04250</name>
</gene>
<dbReference type="SUPFAM" id="SSF48295">
    <property type="entry name" value="TrpR-like"/>
    <property type="match status" value="1"/>
</dbReference>
<dbReference type="Pfam" id="PF11638">
    <property type="entry name" value="DnaA_N"/>
    <property type="match status" value="1"/>
</dbReference>
<name>A0A2N2E959_9BACT</name>
<dbReference type="GO" id="GO:0005886">
    <property type="term" value="C:plasma membrane"/>
    <property type="evidence" value="ECO:0007669"/>
    <property type="project" value="TreeGrafter"/>
</dbReference>
<dbReference type="HAMAP" id="MF_00377">
    <property type="entry name" value="DnaA_bact"/>
    <property type="match status" value="1"/>
</dbReference>
<keyword evidence="4 8" id="KW-0547">Nucleotide-binding</keyword>
<feature type="coiled-coil region" evidence="12">
    <location>
        <begin position="427"/>
        <end position="454"/>
    </location>
</feature>
<evidence type="ECO:0000256" key="9">
    <source>
        <dbReference type="NCBIfam" id="TIGR00362"/>
    </source>
</evidence>
<dbReference type="NCBIfam" id="TIGR00362">
    <property type="entry name" value="DnaA"/>
    <property type="match status" value="1"/>
</dbReference>
<comment type="caution">
    <text evidence="15">The sequence shown here is derived from an EMBL/GenBank/DDBJ whole genome shotgun (WGS) entry which is preliminary data.</text>
</comment>
<feature type="binding site" evidence="8">
    <location>
        <position position="169"/>
    </location>
    <ligand>
        <name>ATP</name>
        <dbReference type="ChEBI" id="CHEBI:30616"/>
    </ligand>
</feature>
<dbReference type="SMART" id="SM00382">
    <property type="entry name" value="AAA"/>
    <property type="match status" value="1"/>
</dbReference>
<comment type="subcellular location">
    <subcellularLocation>
        <location evidence="8">Cytoplasm</location>
    </subcellularLocation>
</comment>
<comment type="domain">
    <text evidence="8">Domain I is involved in oligomerization and binding regulators, domain II is flexibile and of varying length in different bacteria, domain III forms the AAA+ region, while domain IV binds dsDNA.</text>
</comment>
<evidence type="ECO:0000256" key="11">
    <source>
        <dbReference type="RuleBase" id="RU004227"/>
    </source>
</evidence>
<evidence type="ECO:0000313" key="16">
    <source>
        <dbReference type="Proteomes" id="UP000233517"/>
    </source>
</evidence>
<keyword evidence="12" id="KW-0175">Coiled coil</keyword>
<dbReference type="CDD" id="cd00009">
    <property type="entry name" value="AAA"/>
    <property type="match status" value="1"/>
</dbReference>
<evidence type="ECO:0000256" key="10">
    <source>
        <dbReference type="RuleBase" id="RU000577"/>
    </source>
</evidence>
<feature type="domain" description="Chromosomal replication initiator DnaA C-terminal" evidence="14">
    <location>
        <begin position="365"/>
        <end position="434"/>
    </location>
</feature>
<dbReference type="Pfam" id="PF08299">
    <property type="entry name" value="Bac_DnaA_C"/>
    <property type="match status" value="1"/>
</dbReference>
<feature type="binding site" evidence="8">
    <location>
        <position position="170"/>
    </location>
    <ligand>
        <name>ATP</name>
        <dbReference type="ChEBI" id="CHEBI:30616"/>
    </ligand>
</feature>
<evidence type="ECO:0000256" key="3">
    <source>
        <dbReference type="ARBA" id="ARBA00022705"/>
    </source>
</evidence>
<keyword evidence="3 8" id="KW-0235">DNA replication</keyword>
<feature type="region of interest" description="Domain I, interacts with DnaA modulators" evidence="8">
    <location>
        <begin position="1"/>
        <end position="90"/>
    </location>
</feature>
<dbReference type="GO" id="GO:0006270">
    <property type="term" value="P:DNA replication initiation"/>
    <property type="evidence" value="ECO:0007669"/>
    <property type="project" value="UniProtKB-UniRule"/>
</dbReference>
<reference evidence="15 16" key="1">
    <citation type="journal article" date="2017" name="ISME J.">
        <title>Potential for microbial H2 and metal transformations associated with novel bacteria and archaea in deep terrestrial subsurface sediments.</title>
        <authorList>
            <person name="Hernsdorf A.W."/>
            <person name="Amano Y."/>
            <person name="Miyakawa K."/>
            <person name="Ise K."/>
            <person name="Suzuki Y."/>
            <person name="Anantharaman K."/>
            <person name="Probst A."/>
            <person name="Burstein D."/>
            <person name="Thomas B.C."/>
            <person name="Banfield J.F."/>
        </authorList>
    </citation>
    <scope>NUCLEOTIDE SEQUENCE [LARGE SCALE GENOMIC DNA]</scope>
    <source>
        <strain evidence="15">HGW-Falkowbacteria-1</strain>
    </source>
</reference>